<evidence type="ECO:0000313" key="7">
    <source>
        <dbReference type="EMBL" id="MDQ1862284.1"/>
    </source>
</evidence>
<dbReference type="PANTHER" id="PTHR46577:SF1">
    <property type="entry name" value="HTH-TYPE TRANSCRIPTIONAL REGULATORY PROTEIN GABR"/>
    <property type="match status" value="1"/>
</dbReference>
<dbReference type="Proteomes" id="UP001177872">
    <property type="component" value="Unassembled WGS sequence"/>
</dbReference>
<dbReference type="InterPro" id="IPR036388">
    <property type="entry name" value="WH-like_DNA-bd_sf"/>
</dbReference>
<evidence type="ECO:0000256" key="5">
    <source>
        <dbReference type="ARBA" id="ARBA00023163"/>
    </source>
</evidence>
<keyword evidence="2" id="KW-0663">Pyridoxal phosphate</keyword>
<dbReference type="RefSeq" id="WP_262943156.1">
    <property type="nucleotide sequence ID" value="NZ_JAIQCT010000036.1"/>
</dbReference>
<reference evidence="7" key="1">
    <citation type="submission" date="2023-07" db="EMBL/GenBank/DDBJ databases">
        <title>In vitro acaricidal activity of Serratia ureilytica strains isolated from Mimosa pudica nodules againts the dust mite Tyrophagus putrescentiae.</title>
        <authorList>
            <person name="Wong-Villareal A."/>
            <person name="Cerqueda-Garcia D."/>
        </authorList>
    </citation>
    <scope>NUCLEOTIDE SEQUENCE</scope>
    <source>
        <strain evidence="7">UTS2</strain>
    </source>
</reference>
<dbReference type="InterPro" id="IPR036390">
    <property type="entry name" value="WH_DNA-bd_sf"/>
</dbReference>
<keyword evidence="3" id="KW-0805">Transcription regulation</keyword>
<protein>
    <submittedName>
        <fullName evidence="7">PLP-dependent aminotransferase family protein</fullName>
    </submittedName>
</protein>
<keyword evidence="8" id="KW-1185">Reference proteome</keyword>
<dbReference type="PRINTS" id="PR00035">
    <property type="entry name" value="HTHGNTR"/>
</dbReference>
<dbReference type="SUPFAM" id="SSF53383">
    <property type="entry name" value="PLP-dependent transferases"/>
    <property type="match status" value="1"/>
</dbReference>
<evidence type="ECO:0000256" key="3">
    <source>
        <dbReference type="ARBA" id="ARBA00023015"/>
    </source>
</evidence>
<dbReference type="InterPro" id="IPR015424">
    <property type="entry name" value="PyrdxlP-dep_Trfase"/>
</dbReference>
<comment type="caution">
    <text evidence="7">The sequence shown here is derived from an EMBL/GenBank/DDBJ whole genome shotgun (WGS) entry which is preliminary data.</text>
</comment>
<dbReference type="Gene3D" id="3.40.640.10">
    <property type="entry name" value="Type I PLP-dependent aspartate aminotransferase-like (Major domain)"/>
    <property type="match status" value="1"/>
</dbReference>
<dbReference type="GO" id="GO:0008483">
    <property type="term" value="F:transaminase activity"/>
    <property type="evidence" value="ECO:0007669"/>
    <property type="project" value="UniProtKB-KW"/>
</dbReference>
<keyword evidence="7" id="KW-0032">Aminotransferase</keyword>
<organism evidence="7 8">
    <name type="scientific">Serratia ureilytica</name>
    <dbReference type="NCBI Taxonomy" id="300181"/>
    <lineage>
        <taxon>Bacteria</taxon>
        <taxon>Pseudomonadati</taxon>
        <taxon>Pseudomonadota</taxon>
        <taxon>Gammaproteobacteria</taxon>
        <taxon>Enterobacterales</taxon>
        <taxon>Yersiniaceae</taxon>
        <taxon>Serratia</taxon>
    </lineage>
</organism>
<dbReference type="InterPro" id="IPR051446">
    <property type="entry name" value="HTH_trans_reg/aminotransferase"/>
</dbReference>
<proteinExistence type="inferred from homology"/>
<evidence type="ECO:0000256" key="4">
    <source>
        <dbReference type="ARBA" id="ARBA00023125"/>
    </source>
</evidence>
<evidence type="ECO:0000256" key="1">
    <source>
        <dbReference type="ARBA" id="ARBA00005384"/>
    </source>
</evidence>
<dbReference type="PANTHER" id="PTHR46577">
    <property type="entry name" value="HTH-TYPE TRANSCRIPTIONAL REGULATORY PROTEIN GABR"/>
    <property type="match status" value="1"/>
</dbReference>
<keyword evidence="4" id="KW-0238">DNA-binding</keyword>
<gene>
    <name evidence="7" type="ORF">Q6237_14915</name>
</gene>
<name>A0ABU0VLM3_9GAMM</name>
<dbReference type="CDD" id="cd00609">
    <property type="entry name" value="AAT_like"/>
    <property type="match status" value="1"/>
</dbReference>
<keyword evidence="7" id="KW-0808">Transferase</keyword>
<dbReference type="Gene3D" id="1.10.10.10">
    <property type="entry name" value="Winged helix-like DNA-binding domain superfamily/Winged helix DNA-binding domain"/>
    <property type="match status" value="1"/>
</dbReference>
<sequence length="479" mass="52398">MMPPFLTSLRLDSRLAEPLYRQIYQRIKDAIAQGSLAAGSRLPSVRGLASDLGVARATVESAYAQLIAEGFLQSRGQAGTYVSPQLPHMPPGAMPAMPPLATIAPDPLQPQGMLQPFQLGVPALDAFPRALWQRIVARQLRGSTAASLALPPAGGLPELREAIAHYLHLSRGISCRPEQIFLCAGYPALLDWVTETLLHAGDAVWIEDPGYPVTRPLLRAAGVRPVAVPVDEQGMDVAAGILTEPEARLAVVTPTHQSPLGVSLSLARRVALLDWAQQRGAWILEDDYDSEFRYHGRPLPPLKSLDVQGRVLYAGTFSKTLFPALRMAYLVVPVGLTEAFARSSRLRGCGCPPLLQAGVADFIRQGHFYRHLKRMRPLYRQRREWLTQALERQLGAWLTTVPQQGGIQLLARLRDGLADAPLADAPLAAQAWRQGLAVQALSDWRIDHPAGQGLLLGFANFSRREEAERAVQGLAQLFR</sequence>
<dbReference type="SUPFAM" id="SSF46785">
    <property type="entry name" value="Winged helix' DNA-binding domain"/>
    <property type="match status" value="1"/>
</dbReference>
<dbReference type="CDD" id="cd07377">
    <property type="entry name" value="WHTH_GntR"/>
    <property type="match status" value="1"/>
</dbReference>
<accession>A0ABU0VLM3</accession>
<dbReference type="InterPro" id="IPR004839">
    <property type="entry name" value="Aminotransferase_I/II_large"/>
</dbReference>
<keyword evidence="5" id="KW-0804">Transcription</keyword>
<dbReference type="InterPro" id="IPR015421">
    <property type="entry name" value="PyrdxlP-dep_Trfase_major"/>
</dbReference>
<evidence type="ECO:0000256" key="2">
    <source>
        <dbReference type="ARBA" id="ARBA00022898"/>
    </source>
</evidence>
<comment type="similarity">
    <text evidence="1">In the C-terminal section; belongs to the class-I pyridoxal-phosphate-dependent aminotransferase family.</text>
</comment>
<dbReference type="Pfam" id="PF00392">
    <property type="entry name" value="GntR"/>
    <property type="match status" value="1"/>
</dbReference>
<dbReference type="SMART" id="SM00345">
    <property type="entry name" value="HTH_GNTR"/>
    <property type="match status" value="1"/>
</dbReference>
<evidence type="ECO:0000313" key="8">
    <source>
        <dbReference type="Proteomes" id="UP001177872"/>
    </source>
</evidence>
<dbReference type="PROSITE" id="PS50949">
    <property type="entry name" value="HTH_GNTR"/>
    <property type="match status" value="1"/>
</dbReference>
<feature type="domain" description="HTH gntR-type" evidence="6">
    <location>
        <begin position="17"/>
        <end position="85"/>
    </location>
</feature>
<dbReference type="EMBL" id="JAVCZN010000005">
    <property type="protein sequence ID" value="MDQ1862284.1"/>
    <property type="molecule type" value="Genomic_DNA"/>
</dbReference>
<dbReference type="Pfam" id="PF00155">
    <property type="entry name" value="Aminotran_1_2"/>
    <property type="match status" value="1"/>
</dbReference>
<dbReference type="InterPro" id="IPR000524">
    <property type="entry name" value="Tscrpt_reg_HTH_GntR"/>
</dbReference>
<evidence type="ECO:0000259" key="6">
    <source>
        <dbReference type="PROSITE" id="PS50949"/>
    </source>
</evidence>